<accession>A0A6P8Y6X0</accession>
<evidence type="ECO:0000313" key="2">
    <source>
        <dbReference type="RefSeq" id="XP_034235388.1"/>
    </source>
</evidence>
<reference evidence="2" key="1">
    <citation type="submission" date="2025-08" db="UniProtKB">
        <authorList>
            <consortium name="RefSeq"/>
        </authorList>
    </citation>
    <scope>IDENTIFICATION</scope>
    <source>
        <tissue evidence="2">Total insect</tissue>
    </source>
</reference>
<name>A0A6P8Y6X0_THRPL</name>
<dbReference type="InParanoid" id="A0A6P8Y6X0"/>
<dbReference type="OrthoDB" id="8197628at2759"/>
<gene>
    <name evidence="2" type="primary">LOC117641832</name>
</gene>
<evidence type="ECO:0000313" key="1">
    <source>
        <dbReference type="Proteomes" id="UP000515158"/>
    </source>
</evidence>
<proteinExistence type="predicted"/>
<keyword evidence="1" id="KW-1185">Reference proteome</keyword>
<sequence>MDVDEEMPPLPPEVKINMKLDDIIKYEKMKAGVSHNLQFKFGGGRKFRGESRKFRGEGRKFRPYFKPRYRSQNWRLGCNGPNTPRFRRYQSGYQRMGRLRAFLERKWKTTPMNSVFQRLGRNPLLESAKAKVWNARNYYRPIRPHFSFLKRFNLKHDRHDPNRAKKLSQSYQYYSSKMGDGLGDMINNCNESTLDEVKIEKLSEAIGGQVTRVEREELEAGIVVTTITSQVPTANDTMNNSFNDRTMINPYYDGSVANSNYSFANRVWNRPAMPFFATNPMNRLNGYGSVMSDNGSVMSDNTYNMQPESYASSMSNGSNLNPNAFNQNVFNQNAFNQNGMNHNAMNHNAMNHNAINHDGLNRNGLNFGVHGSNGLSRTVNLSGEQRRQAIQNLNVPRESNQPREAIGNFGRGINENVYVQSTNQPINSRFGGSSSISVISSQSS</sequence>
<protein>
    <submittedName>
        <fullName evidence="2">Uncharacterized protein LOC117641832</fullName>
    </submittedName>
</protein>
<organism evidence="2">
    <name type="scientific">Thrips palmi</name>
    <name type="common">Melon thrips</name>
    <dbReference type="NCBI Taxonomy" id="161013"/>
    <lineage>
        <taxon>Eukaryota</taxon>
        <taxon>Metazoa</taxon>
        <taxon>Ecdysozoa</taxon>
        <taxon>Arthropoda</taxon>
        <taxon>Hexapoda</taxon>
        <taxon>Insecta</taxon>
        <taxon>Pterygota</taxon>
        <taxon>Neoptera</taxon>
        <taxon>Paraneoptera</taxon>
        <taxon>Thysanoptera</taxon>
        <taxon>Terebrantia</taxon>
        <taxon>Thripoidea</taxon>
        <taxon>Thripidae</taxon>
        <taxon>Thrips</taxon>
    </lineage>
</organism>
<dbReference type="GeneID" id="117641832"/>
<dbReference type="Proteomes" id="UP000515158">
    <property type="component" value="Unplaced"/>
</dbReference>
<dbReference type="RefSeq" id="XP_034235388.1">
    <property type="nucleotide sequence ID" value="XM_034379497.1"/>
</dbReference>
<dbReference type="AlphaFoldDB" id="A0A6P8Y6X0"/>
<dbReference type="KEGG" id="tpal:117641832"/>